<reference evidence="2" key="1">
    <citation type="submission" date="2016-01" db="EMBL/GenBank/DDBJ databases">
        <title>Draft genome of Chromobacterium sp. F49.</title>
        <authorList>
            <person name="Hong K.W."/>
        </authorList>
    </citation>
    <scope>NUCLEOTIDE SEQUENCE [LARGE SCALE GENOMIC DNA]</scope>
    <source>
        <strain evidence="2">P7IIIA</strain>
    </source>
</reference>
<dbReference type="SUPFAM" id="SSF89260">
    <property type="entry name" value="Collagen-binding domain"/>
    <property type="match status" value="3"/>
</dbReference>
<comment type="caution">
    <text evidence="1">The sequence shown here is derived from an EMBL/GenBank/DDBJ whole genome shotgun (WGS) entry which is preliminary data.</text>
</comment>
<keyword evidence="2" id="KW-1185">Reference proteome</keyword>
<evidence type="ECO:0000313" key="2">
    <source>
        <dbReference type="Proteomes" id="UP000076567"/>
    </source>
</evidence>
<dbReference type="OrthoDB" id="2838029at2"/>
<protein>
    <recommendedName>
        <fullName evidence="3">Peptidase C-terminal archaeal/bacterial domain-containing protein</fullName>
    </recommendedName>
</protein>
<dbReference type="Gene3D" id="2.60.120.380">
    <property type="match status" value="4"/>
</dbReference>
<evidence type="ECO:0008006" key="3">
    <source>
        <dbReference type="Google" id="ProtNLM"/>
    </source>
</evidence>
<dbReference type="EMBL" id="LRFC01000038">
    <property type="protein sequence ID" value="KZE64102.1"/>
    <property type="molecule type" value="Genomic_DNA"/>
</dbReference>
<dbReference type="Proteomes" id="UP000076567">
    <property type="component" value="Unassembled WGS sequence"/>
</dbReference>
<dbReference type="AlphaFoldDB" id="A0A161THG0"/>
<sequence length="673" mass="74998">MKFSKIFVLTFLFVAIFLLNQNKIVSASVSNAVQINLYKTYTGEFNTYYGNYYKFTIPNDGNVALWVKSTADDGYVVGEILDQNGETLSKVDTSYDTLVSGYAIAQVGLPKGTYYIKNDGGYGSTYEFKVSYMASNNYEKEVNDSMATANSIKLKESYIGRMKDDYDEDFYTFTLPSDGKVKFSMKQKSGVKWYASIYNSNGKLHEEIETDSSTTVNGYETNEIGLPKGTYYIKIEDGFYTRHEAYEIKVEFTSRSYYEKEFNNDASTANTIKLNQTYKGKIEDYDDSDFYKIILPSDGIVTLSVNRKSGMSWQAELFNTKGDKLEDLNTNASSIVSGYETKQIGLPKGTYYINLSDYYGTEDTPYEIKAGFVNTNYYEKEFNNEIMTANAVKLNQYYKGKLSQYDDVDVFKFSVPADGNVTLLMKEENGVNWEGTIQNSTGKEYSSFVTNSDAFSGNKYTTVSLKKGTYYFVIEGYANAYQKTYEFMFYMKSNSVKTSNVKVINNKSKSDSISVSGLAKGDVVKVYNSSTKGTMLASKTSTGSSALLSIKQLGTKSGKVYVTVTKAGYTESNRVAVTFTGEQANALVSSQVKITNNKKKNDLIYVSKLKKSDVIKVYSASTGGKLLATSTSKGTSLSISLKQLGTKAGTVYMTITPAGMKESTRTAIRYSKE</sequence>
<dbReference type="RefSeq" id="WP_066245132.1">
    <property type="nucleotide sequence ID" value="NZ_LRFC01000038.1"/>
</dbReference>
<proteinExistence type="predicted"/>
<gene>
    <name evidence="1" type="ORF">AWM68_13430</name>
</gene>
<accession>A0A161THG0</accession>
<organism evidence="1 2">
    <name type="scientific">Fictibacillus phosphorivorans</name>
    <dbReference type="NCBI Taxonomy" id="1221500"/>
    <lineage>
        <taxon>Bacteria</taxon>
        <taxon>Bacillati</taxon>
        <taxon>Bacillota</taxon>
        <taxon>Bacilli</taxon>
        <taxon>Bacillales</taxon>
        <taxon>Fictibacillaceae</taxon>
        <taxon>Fictibacillus</taxon>
    </lineage>
</organism>
<evidence type="ECO:0000313" key="1">
    <source>
        <dbReference type="EMBL" id="KZE64102.1"/>
    </source>
</evidence>
<name>A0A161THG0_9BACL</name>